<dbReference type="InterPro" id="IPR023299">
    <property type="entry name" value="ATPase_P-typ_cyto_dom_N"/>
</dbReference>
<dbReference type="PROSITE" id="PS00154">
    <property type="entry name" value="ATPASE_E1_E2"/>
    <property type="match status" value="1"/>
</dbReference>
<dbReference type="InterPro" id="IPR044492">
    <property type="entry name" value="P_typ_ATPase_HD_dom"/>
</dbReference>
<dbReference type="SFLD" id="SFLDF00027">
    <property type="entry name" value="p-type_atpase"/>
    <property type="match status" value="1"/>
</dbReference>
<dbReference type="GO" id="GO:0005391">
    <property type="term" value="F:P-type sodium:potassium-exchanging transporter activity"/>
    <property type="evidence" value="ECO:0007669"/>
    <property type="project" value="TreeGrafter"/>
</dbReference>
<feature type="transmembrane region" description="Helical" evidence="18">
    <location>
        <begin position="253"/>
        <end position="271"/>
    </location>
</feature>
<dbReference type="GO" id="GO:0030007">
    <property type="term" value="P:intracellular potassium ion homeostasis"/>
    <property type="evidence" value="ECO:0007669"/>
    <property type="project" value="TreeGrafter"/>
</dbReference>
<proteinExistence type="inferred from homology"/>
<evidence type="ECO:0000256" key="16">
    <source>
        <dbReference type="ARBA" id="ARBA00023136"/>
    </source>
</evidence>
<keyword evidence="7" id="KW-0109">Calcium transport</keyword>
<dbReference type="PANTHER" id="PTHR43294:SF21">
    <property type="entry name" value="CATION TRANSPORTING ATPASE"/>
    <property type="match status" value="1"/>
</dbReference>
<evidence type="ECO:0000256" key="18">
    <source>
        <dbReference type="SAM" id="Phobius"/>
    </source>
</evidence>
<accession>A0A495A844</accession>
<comment type="subcellular location">
    <subcellularLocation>
        <location evidence="1">Cell membrane</location>
        <topology evidence="1">Multi-pass membrane protein</topology>
    </subcellularLocation>
</comment>
<reference evidence="20 21" key="1">
    <citation type="journal article" date="2016" name="Int. J. Syst. Evol. Microbiol.">
        <title>Oceanobacillus halophilus sp. nov., a novel moderately halophilic bacterium from a hypersaline lake.</title>
        <authorList>
            <person name="Amoozegar M.A."/>
            <person name="Bagheri M."/>
            <person name="Makhdoumi A."/>
            <person name="Nikou M.M."/>
            <person name="Fazeli S.A.S."/>
            <person name="Schumann P."/>
            <person name="Sproer C."/>
            <person name="Sanchez-Porro C."/>
            <person name="Ventosa A."/>
        </authorList>
    </citation>
    <scope>NUCLEOTIDE SEQUENCE [LARGE SCALE GENOMIC DNA]</scope>
    <source>
        <strain evidence="20 21">DSM 23996</strain>
    </source>
</reference>
<protein>
    <recommendedName>
        <fullName evidence="3">P-type Ca(2+) transporter</fullName>
        <ecNumber evidence="3">7.2.2.10</ecNumber>
    </recommendedName>
</protein>
<evidence type="ECO:0000256" key="5">
    <source>
        <dbReference type="ARBA" id="ARBA00022475"/>
    </source>
</evidence>
<dbReference type="CDD" id="cd02080">
    <property type="entry name" value="P-type_ATPase_cation"/>
    <property type="match status" value="1"/>
</dbReference>
<comment type="similarity">
    <text evidence="2">Belongs to the cation transport ATPase (P-type) (TC 3.A.3) family. Type IIA subfamily.</text>
</comment>
<dbReference type="EC" id="7.2.2.10" evidence="3"/>
<keyword evidence="12" id="KW-0067">ATP-binding</keyword>
<dbReference type="InterPro" id="IPR059000">
    <property type="entry name" value="ATPase_P-type_domA"/>
</dbReference>
<feature type="transmembrane region" description="Helical" evidence="18">
    <location>
        <begin position="791"/>
        <end position="809"/>
    </location>
</feature>
<dbReference type="OrthoDB" id="9813266at2"/>
<keyword evidence="16 18" id="KW-0472">Membrane</keyword>
<evidence type="ECO:0000259" key="19">
    <source>
        <dbReference type="SMART" id="SM00831"/>
    </source>
</evidence>
<evidence type="ECO:0000256" key="17">
    <source>
        <dbReference type="ARBA" id="ARBA00048694"/>
    </source>
</evidence>
<keyword evidence="4" id="KW-0813">Transport</keyword>
<feature type="transmembrane region" description="Helical" evidence="18">
    <location>
        <begin position="860"/>
        <end position="879"/>
    </location>
</feature>
<dbReference type="SUPFAM" id="SSF81665">
    <property type="entry name" value="Calcium ATPase, transmembrane domain M"/>
    <property type="match status" value="1"/>
</dbReference>
<dbReference type="SMART" id="SM00831">
    <property type="entry name" value="Cation_ATPase_N"/>
    <property type="match status" value="1"/>
</dbReference>
<feature type="transmembrane region" description="Helical" evidence="18">
    <location>
        <begin position="760"/>
        <end position="779"/>
    </location>
</feature>
<dbReference type="SUPFAM" id="SSF81653">
    <property type="entry name" value="Calcium ATPase, transduction domain A"/>
    <property type="match status" value="1"/>
</dbReference>
<keyword evidence="6" id="KW-0597">Phosphoprotein</keyword>
<sequence>MYDMKNSSHGKWFHLNTQDIIEQLNTNSEKGLDSKEAVKRQELYGKNVLSETKRESNFKRFLKQFHDILIYVLIFAALITTLLQQYIDTTVIVLVIIINAFIGYIQENKAEKALHSIKKMLSLHANVIRDGQRTKLGADELVVGDIVLLSAGDKVPADIRFLQCHNISIDESALTGESVSAEKKTDTLPEDTVLGDRQNMAFSGTSVTSGTGIGVVVETGNDTELGKINTSIAEVVEIKTPLLQQTATFGKQISIAIVGLGVIMFLFAYFLRDYGIGELTLSIIAMIVAAIPEGLPAIMSIILAIGVQNMASKKAIVRNLPSVETLGSVSVICSDKTGTLTKNEMTVKSLVTASNSYKITGLGYTPEGKISYDNKEADVEGDEELKRILLCMKTVNDATLAKDENHHWKIHGEPTDGALITLAEKANKELPHLQKEAKIPFDSEYKYMAVLTTYHDSKYIFIKGAPDRLFEMAESTNTFSREFWEEKMLELAKKGERVIGAAYKKVPSNVQSIHHEDLKEEVHFLGLAGIIDPPREEAIQAIEECRNAGIRVKMITGDHPETAYAIGKQMGIGNGHHALEGRKIDQLSDEELAEAVQTYDIFARTSPHNKLRLVEALQSNGEICSMTGDGVNDAPSLKKADIGVAMGIKGTEVAKDASKMILVDDNFKTIVSAVEEGRRVYDNLKKTILFILPTNGAEALLVAGSILLGMSMPLTPVQILWVNMITAVTIALSLAFEGLEKGAMNQPPRPKKSHLLNGYYVFRIAYVSIIIGMTCLYLFINLSNLGYELHLINTIILNTIVFGEMFYLFNCRNELDPAFSKGFFTNKVAFLVSGLLILFQIMITYVPFLNTALGTAPMKLSHWFIPILLGAIVFLVVEVEKWMTRKVRS</sequence>
<feature type="transmembrane region" description="Helical" evidence="18">
    <location>
        <begin position="688"/>
        <end position="708"/>
    </location>
</feature>
<dbReference type="InterPro" id="IPR004014">
    <property type="entry name" value="ATPase_P-typ_cation-transptr_N"/>
</dbReference>
<keyword evidence="10" id="KW-0547">Nucleotide-binding</keyword>
<dbReference type="GO" id="GO:0016887">
    <property type="term" value="F:ATP hydrolysis activity"/>
    <property type="evidence" value="ECO:0007669"/>
    <property type="project" value="InterPro"/>
</dbReference>
<keyword evidence="5" id="KW-1003">Cell membrane</keyword>
<dbReference type="Pfam" id="PF00690">
    <property type="entry name" value="Cation_ATPase_N"/>
    <property type="match status" value="1"/>
</dbReference>
<evidence type="ECO:0000256" key="12">
    <source>
        <dbReference type="ARBA" id="ARBA00022840"/>
    </source>
</evidence>
<evidence type="ECO:0000256" key="13">
    <source>
        <dbReference type="ARBA" id="ARBA00022967"/>
    </source>
</evidence>
<keyword evidence="8 18" id="KW-0812">Transmembrane</keyword>
<dbReference type="FunFam" id="3.40.50.1000:FF:000001">
    <property type="entry name" value="Phospholipid-transporting ATPase IC"/>
    <property type="match status" value="1"/>
</dbReference>
<dbReference type="SUPFAM" id="SSF81660">
    <property type="entry name" value="Metal cation-transporting ATPase, ATP-binding domain N"/>
    <property type="match status" value="1"/>
</dbReference>
<name>A0A495A844_9BACI</name>
<dbReference type="PRINTS" id="PR00120">
    <property type="entry name" value="HATPASE"/>
</dbReference>
<evidence type="ECO:0000313" key="21">
    <source>
        <dbReference type="Proteomes" id="UP000269301"/>
    </source>
</evidence>
<evidence type="ECO:0000313" key="20">
    <source>
        <dbReference type="EMBL" id="RKQ35889.1"/>
    </source>
</evidence>
<comment type="catalytic activity">
    <reaction evidence="17">
        <text>Ca(2+)(in) + ATP + H2O = Ca(2+)(out) + ADP + phosphate + H(+)</text>
        <dbReference type="Rhea" id="RHEA:18105"/>
        <dbReference type="ChEBI" id="CHEBI:15377"/>
        <dbReference type="ChEBI" id="CHEBI:15378"/>
        <dbReference type="ChEBI" id="CHEBI:29108"/>
        <dbReference type="ChEBI" id="CHEBI:30616"/>
        <dbReference type="ChEBI" id="CHEBI:43474"/>
        <dbReference type="ChEBI" id="CHEBI:456216"/>
        <dbReference type="EC" id="7.2.2.10"/>
    </reaction>
</comment>
<dbReference type="SFLD" id="SFLDS00003">
    <property type="entry name" value="Haloacid_Dehalogenase"/>
    <property type="match status" value="1"/>
</dbReference>
<dbReference type="GO" id="GO:0005886">
    <property type="term" value="C:plasma membrane"/>
    <property type="evidence" value="ECO:0007669"/>
    <property type="project" value="UniProtKB-SubCell"/>
</dbReference>
<comment type="caution">
    <text evidence="20">The sequence shown here is derived from an EMBL/GenBank/DDBJ whole genome shotgun (WGS) entry which is preliminary data.</text>
</comment>
<evidence type="ECO:0000256" key="2">
    <source>
        <dbReference type="ARBA" id="ARBA00005675"/>
    </source>
</evidence>
<organism evidence="20 21">
    <name type="scientific">Oceanobacillus halophilus</name>
    <dbReference type="NCBI Taxonomy" id="930130"/>
    <lineage>
        <taxon>Bacteria</taxon>
        <taxon>Bacillati</taxon>
        <taxon>Bacillota</taxon>
        <taxon>Bacilli</taxon>
        <taxon>Bacillales</taxon>
        <taxon>Bacillaceae</taxon>
        <taxon>Oceanobacillus</taxon>
    </lineage>
</organism>
<feature type="transmembrane region" description="Helical" evidence="18">
    <location>
        <begin position="720"/>
        <end position="739"/>
    </location>
</feature>
<dbReference type="InterPro" id="IPR006068">
    <property type="entry name" value="ATPase_P-typ_cation-transptr_C"/>
</dbReference>
<evidence type="ECO:0000256" key="6">
    <source>
        <dbReference type="ARBA" id="ARBA00022553"/>
    </source>
</evidence>
<dbReference type="InterPro" id="IPR050510">
    <property type="entry name" value="Cation_transp_ATPase_P-type"/>
</dbReference>
<dbReference type="Gene3D" id="1.20.1110.10">
    <property type="entry name" value="Calcium-transporting ATPase, transmembrane domain"/>
    <property type="match status" value="1"/>
</dbReference>
<dbReference type="InterPro" id="IPR023214">
    <property type="entry name" value="HAD_sf"/>
</dbReference>
<dbReference type="InterPro" id="IPR008250">
    <property type="entry name" value="ATPase_P-typ_transduc_dom_A_sf"/>
</dbReference>
<dbReference type="InterPro" id="IPR036412">
    <property type="entry name" value="HAD-like_sf"/>
</dbReference>
<dbReference type="NCBIfam" id="TIGR01494">
    <property type="entry name" value="ATPase_P-type"/>
    <property type="match status" value="3"/>
</dbReference>
<evidence type="ECO:0000256" key="3">
    <source>
        <dbReference type="ARBA" id="ARBA00012790"/>
    </source>
</evidence>
<dbReference type="Pfam" id="PF13246">
    <property type="entry name" value="Cation_ATPase"/>
    <property type="match status" value="1"/>
</dbReference>
<feature type="transmembrane region" description="Helical" evidence="18">
    <location>
        <begin position="65"/>
        <end position="83"/>
    </location>
</feature>
<evidence type="ECO:0000256" key="10">
    <source>
        <dbReference type="ARBA" id="ARBA00022741"/>
    </source>
</evidence>
<dbReference type="GO" id="GO:0005524">
    <property type="term" value="F:ATP binding"/>
    <property type="evidence" value="ECO:0007669"/>
    <property type="project" value="UniProtKB-KW"/>
</dbReference>
<dbReference type="InterPro" id="IPR001757">
    <property type="entry name" value="P_typ_ATPase"/>
</dbReference>
<evidence type="ECO:0000256" key="15">
    <source>
        <dbReference type="ARBA" id="ARBA00023065"/>
    </source>
</evidence>
<dbReference type="PRINTS" id="PR00119">
    <property type="entry name" value="CATATPASE"/>
</dbReference>
<dbReference type="GO" id="GO:0005388">
    <property type="term" value="F:P-type calcium transporter activity"/>
    <property type="evidence" value="ECO:0007669"/>
    <property type="project" value="UniProtKB-EC"/>
</dbReference>
<evidence type="ECO:0000256" key="1">
    <source>
        <dbReference type="ARBA" id="ARBA00004651"/>
    </source>
</evidence>
<dbReference type="GO" id="GO:1902600">
    <property type="term" value="P:proton transmembrane transport"/>
    <property type="evidence" value="ECO:0007669"/>
    <property type="project" value="TreeGrafter"/>
</dbReference>
<keyword evidence="14 18" id="KW-1133">Transmembrane helix</keyword>
<dbReference type="Proteomes" id="UP000269301">
    <property type="component" value="Unassembled WGS sequence"/>
</dbReference>
<dbReference type="SUPFAM" id="SSF56784">
    <property type="entry name" value="HAD-like"/>
    <property type="match status" value="1"/>
</dbReference>
<dbReference type="Gene3D" id="3.40.1110.10">
    <property type="entry name" value="Calcium-transporting ATPase, cytoplasmic domain N"/>
    <property type="match status" value="1"/>
</dbReference>
<keyword evidence="13" id="KW-1278">Translocase</keyword>
<evidence type="ECO:0000256" key="7">
    <source>
        <dbReference type="ARBA" id="ARBA00022568"/>
    </source>
</evidence>
<dbReference type="InterPro" id="IPR023298">
    <property type="entry name" value="ATPase_P-typ_TM_dom_sf"/>
</dbReference>
<dbReference type="GO" id="GO:0036376">
    <property type="term" value="P:sodium ion export across plasma membrane"/>
    <property type="evidence" value="ECO:0007669"/>
    <property type="project" value="TreeGrafter"/>
</dbReference>
<dbReference type="AlphaFoldDB" id="A0A495A844"/>
<dbReference type="InterPro" id="IPR018303">
    <property type="entry name" value="ATPase_P-typ_P_site"/>
</dbReference>
<dbReference type="GO" id="GO:1990573">
    <property type="term" value="P:potassium ion import across plasma membrane"/>
    <property type="evidence" value="ECO:0007669"/>
    <property type="project" value="TreeGrafter"/>
</dbReference>
<dbReference type="SFLD" id="SFLDG00002">
    <property type="entry name" value="C1.7:_P-type_atpase_like"/>
    <property type="match status" value="1"/>
</dbReference>
<evidence type="ECO:0000256" key="8">
    <source>
        <dbReference type="ARBA" id="ARBA00022692"/>
    </source>
</evidence>
<dbReference type="EMBL" id="RBZP01000002">
    <property type="protein sequence ID" value="RKQ35889.1"/>
    <property type="molecule type" value="Genomic_DNA"/>
</dbReference>
<dbReference type="FunFam" id="3.40.50.1000:FF:000028">
    <property type="entry name" value="Calcium-transporting P-type ATPase, putative"/>
    <property type="match status" value="1"/>
</dbReference>
<evidence type="ECO:0000256" key="11">
    <source>
        <dbReference type="ARBA" id="ARBA00022837"/>
    </source>
</evidence>
<evidence type="ECO:0000256" key="14">
    <source>
        <dbReference type="ARBA" id="ARBA00022989"/>
    </source>
</evidence>
<keyword evidence="11" id="KW-0106">Calcium</keyword>
<evidence type="ECO:0000256" key="4">
    <source>
        <dbReference type="ARBA" id="ARBA00022448"/>
    </source>
</evidence>
<keyword evidence="21" id="KW-1185">Reference proteome</keyword>
<feature type="domain" description="Cation-transporting P-type ATPase N-terminal" evidence="19">
    <location>
        <begin position="11"/>
        <end position="85"/>
    </location>
</feature>
<dbReference type="FunFam" id="2.70.150.10:FF:000016">
    <property type="entry name" value="Calcium-transporting P-type ATPase putative"/>
    <property type="match status" value="1"/>
</dbReference>
<dbReference type="Gene3D" id="3.40.50.1000">
    <property type="entry name" value="HAD superfamily/HAD-like"/>
    <property type="match status" value="1"/>
</dbReference>
<gene>
    <name evidence="20" type="ORF">D8M06_05050</name>
</gene>
<dbReference type="GO" id="GO:0046872">
    <property type="term" value="F:metal ion binding"/>
    <property type="evidence" value="ECO:0007669"/>
    <property type="project" value="UniProtKB-KW"/>
</dbReference>
<keyword evidence="9" id="KW-0479">Metal-binding</keyword>
<dbReference type="Pfam" id="PF00689">
    <property type="entry name" value="Cation_ATPase_C"/>
    <property type="match status" value="1"/>
</dbReference>
<dbReference type="PANTHER" id="PTHR43294">
    <property type="entry name" value="SODIUM/POTASSIUM-TRANSPORTING ATPASE SUBUNIT ALPHA"/>
    <property type="match status" value="1"/>
</dbReference>
<feature type="transmembrane region" description="Helical" evidence="18">
    <location>
        <begin position="283"/>
        <end position="305"/>
    </location>
</feature>
<dbReference type="GO" id="GO:0006883">
    <property type="term" value="P:intracellular sodium ion homeostasis"/>
    <property type="evidence" value="ECO:0007669"/>
    <property type="project" value="TreeGrafter"/>
</dbReference>
<dbReference type="Gene3D" id="2.70.150.10">
    <property type="entry name" value="Calcium-transporting ATPase, cytoplasmic transduction domain A"/>
    <property type="match status" value="1"/>
</dbReference>
<dbReference type="Pfam" id="PF00122">
    <property type="entry name" value="E1-E2_ATPase"/>
    <property type="match status" value="1"/>
</dbReference>
<keyword evidence="15" id="KW-0406">Ion transport</keyword>
<evidence type="ECO:0000256" key="9">
    <source>
        <dbReference type="ARBA" id="ARBA00022723"/>
    </source>
</evidence>
<feature type="transmembrane region" description="Helical" evidence="18">
    <location>
        <begin position="89"/>
        <end position="105"/>
    </location>
</feature>
<feature type="transmembrane region" description="Helical" evidence="18">
    <location>
        <begin position="829"/>
        <end position="848"/>
    </location>
</feature>